<keyword evidence="3 6" id="KW-0698">rRNA processing</keyword>
<reference evidence="10" key="1">
    <citation type="submission" date="2020-05" db="EMBL/GenBank/DDBJ databases">
        <title>Phylogenomic resolution of chytrid fungi.</title>
        <authorList>
            <person name="Stajich J.E."/>
            <person name="Amses K."/>
            <person name="Simmons R."/>
            <person name="Seto K."/>
            <person name="Myers J."/>
            <person name="Bonds A."/>
            <person name="Quandt C.A."/>
            <person name="Barry K."/>
            <person name="Liu P."/>
            <person name="Grigoriev I."/>
            <person name="Longcore J.E."/>
            <person name="James T.Y."/>
        </authorList>
    </citation>
    <scope>NUCLEOTIDE SEQUENCE</scope>
    <source>
        <strain evidence="10">JEL0379</strain>
    </source>
</reference>
<comment type="caution">
    <text evidence="10">The sequence shown here is derived from an EMBL/GenBank/DDBJ whole genome shotgun (WGS) entry which is preliminary data.</text>
</comment>
<dbReference type="GO" id="GO:1904047">
    <property type="term" value="F:S-adenosyl-L-methionine binding"/>
    <property type="evidence" value="ECO:0007669"/>
    <property type="project" value="UniProtKB-UniRule"/>
</dbReference>
<evidence type="ECO:0000313" key="10">
    <source>
        <dbReference type="EMBL" id="KAJ3175883.1"/>
    </source>
</evidence>
<evidence type="ECO:0000256" key="1">
    <source>
        <dbReference type="ARBA" id="ARBA00022490"/>
    </source>
</evidence>
<dbReference type="GO" id="GO:0000455">
    <property type="term" value="P:enzyme-directed rRNA pseudouridine synthesis"/>
    <property type="evidence" value="ECO:0007669"/>
    <property type="project" value="UniProtKB-UniRule"/>
</dbReference>
<dbReference type="EC" id="2.5.1.157" evidence="6"/>
<keyword evidence="6" id="KW-0539">Nucleus</keyword>
<feature type="binding site" evidence="6">
    <location>
        <position position="124"/>
    </location>
    <ligand>
        <name>S-adenosyl-L-methionine</name>
        <dbReference type="ChEBI" id="CHEBI:59789"/>
    </ligand>
</feature>
<feature type="compositionally biased region" description="Acidic residues" evidence="7">
    <location>
        <begin position="284"/>
        <end position="301"/>
    </location>
</feature>
<protein>
    <recommendedName>
        <fullName evidence="6">18S rRNA aminocarboxypropyltransferase</fullName>
        <ecNumber evidence="6">2.5.1.157</ecNumber>
    </recommendedName>
</protein>
<proteinExistence type="inferred from homology"/>
<gene>
    <name evidence="6 10" type="primary">TSR3</name>
    <name evidence="10" type="ORF">HDU87_005713</name>
</gene>
<accession>A0AAD5THN7</accession>
<dbReference type="NCBIfam" id="NF002621">
    <property type="entry name" value="PRK02287.1"/>
    <property type="match status" value="1"/>
</dbReference>
<comment type="catalytic activity">
    <reaction evidence="6">
        <text>N(1)-methylpseudouridine(1191) in yeast 18S rRNA + S-adenosyl-L-methionine = N(1)-methyl-N(3)-[(3S)-3-amino-3-carboxypropyl]pseudouridine(1191) in yeast 18S rRNA + S-methyl-5'-thioadenosine + H(+)</text>
        <dbReference type="Rhea" id="RHEA:63300"/>
        <dbReference type="Rhea" id="RHEA-COMP:13852"/>
        <dbReference type="Rhea" id="RHEA-COMP:16309"/>
        <dbReference type="ChEBI" id="CHEBI:15378"/>
        <dbReference type="ChEBI" id="CHEBI:17509"/>
        <dbReference type="ChEBI" id="CHEBI:59789"/>
        <dbReference type="ChEBI" id="CHEBI:74890"/>
        <dbReference type="ChEBI" id="CHEBI:146234"/>
    </reaction>
</comment>
<feature type="domain" description="RNase L inhibitor RLI-like possible metal-binding" evidence="9">
    <location>
        <begin position="59"/>
        <end position="91"/>
    </location>
</feature>
<dbReference type="PANTHER" id="PTHR20426">
    <property type="entry name" value="RIBOSOME BIOGENESIS PROTEIN TSR3 HOMOLOG"/>
    <property type="match status" value="1"/>
</dbReference>
<comment type="caution">
    <text evidence="6">Lacks conserved residue(s) required for the propagation of feature annotation.</text>
</comment>
<evidence type="ECO:0000256" key="5">
    <source>
        <dbReference type="ARBA" id="ARBA00022691"/>
    </source>
</evidence>
<dbReference type="InterPro" id="IPR007177">
    <property type="entry name" value="Tsr3_C"/>
</dbReference>
<feature type="compositionally biased region" description="Acidic residues" evidence="7">
    <location>
        <begin position="257"/>
        <end position="269"/>
    </location>
</feature>
<feature type="compositionally biased region" description="Gly residues" evidence="7">
    <location>
        <begin position="13"/>
        <end position="24"/>
    </location>
</feature>
<evidence type="ECO:0000256" key="3">
    <source>
        <dbReference type="ARBA" id="ARBA00022552"/>
    </source>
</evidence>
<evidence type="ECO:0000256" key="4">
    <source>
        <dbReference type="ARBA" id="ARBA00022679"/>
    </source>
</evidence>
<comment type="subcellular location">
    <subcellularLocation>
        <location evidence="6">Cytoplasm</location>
    </subcellularLocation>
    <subcellularLocation>
        <location evidence="6">Nucleus</location>
    </subcellularLocation>
</comment>
<evidence type="ECO:0000259" key="8">
    <source>
        <dbReference type="Pfam" id="PF04034"/>
    </source>
</evidence>
<dbReference type="InterPro" id="IPR022968">
    <property type="entry name" value="Tsr3-like"/>
</dbReference>
<dbReference type="HAMAP" id="MF_01116">
    <property type="entry name" value="TSR3"/>
    <property type="match status" value="1"/>
</dbReference>
<dbReference type="AlphaFoldDB" id="A0AAD5THN7"/>
<comment type="function">
    <text evidence="6">Aminocarboxypropyltransferase that catalyzes the aminocarboxypropyl transfer on pseudouridine at position 1191 (Psi1191) in 18S rRNA. It constitutes the last step in biosynthesis of the hypermodified N1-methyl-N3-(3-amino-3-carboxypropyl) pseudouridine (m1acp3-Psi) conserved in eukaryotic 18S rRNA.</text>
</comment>
<evidence type="ECO:0000313" key="11">
    <source>
        <dbReference type="Proteomes" id="UP001212152"/>
    </source>
</evidence>
<feature type="region of interest" description="Disordered" evidence="7">
    <location>
        <begin position="249"/>
        <end position="391"/>
    </location>
</feature>
<keyword evidence="11" id="KW-1185">Reference proteome</keyword>
<evidence type="ECO:0000256" key="7">
    <source>
        <dbReference type="SAM" id="MobiDB-lite"/>
    </source>
</evidence>
<dbReference type="GO" id="GO:0005634">
    <property type="term" value="C:nucleus"/>
    <property type="evidence" value="ECO:0007669"/>
    <property type="project" value="UniProtKB-SubCell"/>
</dbReference>
<comment type="catalytic activity">
    <reaction evidence="6">
        <text>an N(1)-methylpseudouridine in rRNA + S-adenosyl-L-methionine = N(1)-methyl-N(3)-[(3S)-3-amino-3-carboxypropyl]pseudouridine in rRNA + S-methyl-5'-thioadenosine + H(+)</text>
        <dbReference type="Rhea" id="RHEA:63296"/>
        <dbReference type="Rhea" id="RHEA-COMP:11634"/>
        <dbReference type="Rhea" id="RHEA-COMP:16310"/>
        <dbReference type="ChEBI" id="CHEBI:15378"/>
        <dbReference type="ChEBI" id="CHEBI:17509"/>
        <dbReference type="ChEBI" id="CHEBI:59789"/>
        <dbReference type="ChEBI" id="CHEBI:74890"/>
        <dbReference type="ChEBI" id="CHEBI:146234"/>
        <dbReference type="EC" id="2.5.1.157"/>
    </reaction>
</comment>
<organism evidence="10 11">
    <name type="scientific">Geranomyces variabilis</name>
    <dbReference type="NCBI Taxonomy" id="109894"/>
    <lineage>
        <taxon>Eukaryota</taxon>
        <taxon>Fungi</taxon>
        <taxon>Fungi incertae sedis</taxon>
        <taxon>Chytridiomycota</taxon>
        <taxon>Chytridiomycota incertae sedis</taxon>
        <taxon>Chytridiomycetes</taxon>
        <taxon>Spizellomycetales</taxon>
        <taxon>Powellomycetaceae</taxon>
        <taxon>Geranomyces</taxon>
    </lineage>
</organism>
<feature type="binding site" evidence="6">
    <location>
        <position position="147"/>
    </location>
    <ligand>
        <name>S-adenosyl-L-methionine</name>
        <dbReference type="ChEBI" id="CHEBI:59789"/>
    </ligand>
</feature>
<keyword evidence="5 6" id="KW-0949">S-adenosyl-L-methionine</keyword>
<dbReference type="Pfam" id="PF04068">
    <property type="entry name" value="Fer4_RLI"/>
    <property type="match status" value="1"/>
</dbReference>
<keyword evidence="4 6" id="KW-0808">Transferase</keyword>
<feature type="binding site" evidence="6">
    <location>
        <position position="75"/>
    </location>
    <ligand>
        <name>S-adenosyl-L-methionine</name>
        <dbReference type="ChEBI" id="CHEBI:59789"/>
    </ligand>
</feature>
<feature type="compositionally biased region" description="Polar residues" evidence="7">
    <location>
        <begin position="363"/>
        <end position="376"/>
    </location>
</feature>
<dbReference type="PANTHER" id="PTHR20426:SF0">
    <property type="entry name" value="18S RRNA AMINOCARBOXYPROPYLTRANSFERASE"/>
    <property type="match status" value="1"/>
</dbReference>
<feature type="compositionally biased region" description="Basic and acidic residues" evidence="7">
    <location>
        <begin position="270"/>
        <end position="283"/>
    </location>
</feature>
<feature type="compositionally biased region" description="Acidic residues" evidence="7">
    <location>
        <begin position="321"/>
        <end position="345"/>
    </location>
</feature>
<dbReference type="GO" id="GO:0106388">
    <property type="term" value="F:rRNA small subunit aminocarboxypropyltransferase activity"/>
    <property type="evidence" value="ECO:0007669"/>
    <property type="project" value="UniProtKB-EC"/>
</dbReference>
<name>A0AAD5THN7_9FUNG</name>
<dbReference type="EMBL" id="JADGJQ010000047">
    <property type="protein sequence ID" value="KAJ3175883.1"/>
    <property type="molecule type" value="Genomic_DNA"/>
</dbReference>
<dbReference type="Pfam" id="PF04034">
    <property type="entry name" value="Ribo_biogen_C"/>
    <property type="match status" value="1"/>
</dbReference>
<feature type="domain" description="16S/18S rRNA aminocarboxypropyltransferase Tsr3 C-terminal" evidence="8">
    <location>
        <begin position="98"/>
        <end position="224"/>
    </location>
</feature>
<dbReference type="Proteomes" id="UP001212152">
    <property type="component" value="Unassembled WGS sequence"/>
</dbReference>
<dbReference type="InterPro" id="IPR007209">
    <property type="entry name" value="RNaseL-inhib-like_metal-bd_dom"/>
</dbReference>
<evidence type="ECO:0000256" key="6">
    <source>
        <dbReference type="HAMAP-Rule" id="MF_03146"/>
    </source>
</evidence>
<keyword evidence="2 6" id="KW-0690">Ribosome biogenesis</keyword>
<feature type="region of interest" description="Disordered" evidence="7">
    <location>
        <begin position="1"/>
        <end position="53"/>
    </location>
</feature>
<feature type="compositionally biased region" description="Basic residues" evidence="7">
    <location>
        <begin position="1"/>
        <end position="12"/>
    </location>
</feature>
<comment type="similarity">
    <text evidence="6">Belongs to the TDD superfamily. TSR3 family.</text>
</comment>
<evidence type="ECO:0000259" key="9">
    <source>
        <dbReference type="Pfam" id="PF04068"/>
    </source>
</evidence>
<sequence length="391" mass="42914">MGRGAKNVRHRGGAGGGRGGGGGGRGHRQHTASHADARLSDEETAPLSDSDVNSPALPVPLAMWDFDHCDPKRCSGRKLARLNMIKTLRVGGTKFKGIVLSPKGAMSVSPADRSIVESGGACVVDCSWARVEEVPFDKIRSPHERLLPYLVAANPVNYGKPFKLNCVEALAACFFIVGLEEYGHILLSKFKWGHAFWDINESLFKRYQRCTSSIEVVAAQNAYIAQIDAEYHAQRDAKLAGGDILHANVNHRPRDQSEDDEESSSESDVEVDRFGNRIVRTSDEESGSEEEEDEDDEEEVEVDKFGNTVRKGGPSEAQSESNEDETGSQEKDEVSDEDSEDEAEEAAPAPRRKPRQSAPSHPTPTTVEMTQPSLVEQFQRAVAITNQKREK</sequence>
<evidence type="ECO:0000256" key="2">
    <source>
        <dbReference type="ARBA" id="ARBA00022517"/>
    </source>
</evidence>
<dbReference type="GO" id="GO:0005737">
    <property type="term" value="C:cytoplasm"/>
    <property type="evidence" value="ECO:0007669"/>
    <property type="project" value="UniProtKB-SubCell"/>
</dbReference>
<keyword evidence="1 6" id="KW-0963">Cytoplasm</keyword>
<dbReference type="GO" id="GO:0030490">
    <property type="term" value="P:maturation of SSU-rRNA"/>
    <property type="evidence" value="ECO:0007669"/>
    <property type="project" value="TreeGrafter"/>
</dbReference>